<keyword evidence="4" id="KW-1185">Reference proteome</keyword>
<proteinExistence type="predicted"/>
<evidence type="ECO:0000313" key="3">
    <source>
        <dbReference type="Proteomes" id="UP000249203"/>
    </source>
</evidence>
<gene>
    <name evidence="1" type="ORF">B0I24_12060</name>
    <name evidence="2" type="ORF">CWE07_13900</name>
</gene>
<evidence type="ECO:0000313" key="1">
    <source>
        <dbReference type="EMBL" id="RAJ93333.1"/>
    </source>
</evidence>
<dbReference type="RefSeq" id="WP_111570520.1">
    <property type="nucleotide sequence ID" value="NZ_PIPK01000019.1"/>
</dbReference>
<protein>
    <submittedName>
        <fullName evidence="1">Uncharacterized protein</fullName>
    </submittedName>
</protein>
<evidence type="ECO:0000313" key="2">
    <source>
        <dbReference type="EMBL" id="RUO18586.1"/>
    </source>
</evidence>
<sequence>MRRIDPEAVREHFENLSDEQLRAQNEADISRADAEYEEFVAAYQIGECYLCGKSFKTISKSSPCVHWLLRQCKFKKKDFPLVYEKFGYVQIAAFVRWVANQERFLSSINDLADEKGDRKILEYTVKWKNIEWTFDCSKNDYEGHGGTHSNFPHFHFQMRIDSKPFINFGDFHIPFSEEDLFHLDLAQALPDSFHHWFGKGGVGMQDAAEVSPEDIIEYTEHTDNHDEATYRLQTMIMAGETPFSGEQLQAMFEESKRTGATLASLARKYLPDAESINTVVSPADSVPTIARRSERKRR</sequence>
<dbReference type="Proteomes" id="UP000249203">
    <property type="component" value="Unassembled WGS sequence"/>
</dbReference>
<dbReference type="OrthoDB" id="1440528at2"/>
<evidence type="ECO:0000313" key="4">
    <source>
        <dbReference type="Proteomes" id="UP000287865"/>
    </source>
</evidence>
<name>A0A327WMW2_9GAMM</name>
<reference evidence="1 3" key="2">
    <citation type="submission" date="2018-06" db="EMBL/GenBank/DDBJ databases">
        <title>Genomic Encyclopedia of Type Strains, Phase III (KMG-III): the genomes of soil and plant-associated and newly described type strains.</title>
        <authorList>
            <person name="Whitman W."/>
        </authorList>
    </citation>
    <scope>NUCLEOTIDE SEQUENCE [LARGE SCALE GENOMIC DNA]</scope>
    <source>
        <strain evidence="1 3">CGMCC 1.15366</strain>
    </source>
</reference>
<reference evidence="2 4" key="1">
    <citation type="journal article" date="2018" name="Front. Microbiol.">
        <title>Genome-Based Analysis Reveals the Taxonomy and Diversity of the Family Idiomarinaceae.</title>
        <authorList>
            <person name="Liu Y."/>
            <person name="Lai Q."/>
            <person name="Shao Z."/>
        </authorList>
    </citation>
    <scope>NUCLEOTIDE SEQUENCE [LARGE SCALE GENOMIC DNA]</scope>
    <source>
        <strain evidence="2 4">CF12-14</strain>
    </source>
</reference>
<accession>A0A327WMW2</accession>
<dbReference type="Proteomes" id="UP000287865">
    <property type="component" value="Unassembled WGS sequence"/>
</dbReference>
<organism evidence="1 3">
    <name type="scientific">Aliidiomarina maris</name>
    <dbReference type="NCBI Taxonomy" id="531312"/>
    <lineage>
        <taxon>Bacteria</taxon>
        <taxon>Pseudomonadati</taxon>
        <taxon>Pseudomonadota</taxon>
        <taxon>Gammaproteobacteria</taxon>
        <taxon>Alteromonadales</taxon>
        <taxon>Idiomarinaceae</taxon>
        <taxon>Aliidiomarina</taxon>
    </lineage>
</organism>
<dbReference type="EMBL" id="PIPK01000019">
    <property type="protein sequence ID" value="RUO18586.1"/>
    <property type="molecule type" value="Genomic_DNA"/>
</dbReference>
<comment type="caution">
    <text evidence="1">The sequence shown here is derived from an EMBL/GenBank/DDBJ whole genome shotgun (WGS) entry which is preliminary data.</text>
</comment>
<dbReference type="AlphaFoldDB" id="A0A327WMW2"/>
<dbReference type="EMBL" id="QLMD01000020">
    <property type="protein sequence ID" value="RAJ93333.1"/>
    <property type="molecule type" value="Genomic_DNA"/>
</dbReference>